<dbReference type="Gramene" id="MELO3C030980.2.1">
    <property type="protein sequence ID" value="MELO3C030980.2.1"/>
    <property type="gene ID" value="MELO3C030980.2"/>
</dbReference>
<dbReference type="AlphaFoldDB" id="A0A9I9EA85"/>
<accession>A0A9I9EA85</accession>
<reference evidence="1" key="1">
    <citation type="submission" date="2023-03" db="UniProtKB">
        <authorList>
            <consortium name="EnsemblPlants"/>
        </authorList>
    </citation>
    <scope>IDENTIFICATION</scope>
</reference>
<sequence length="71" mass="8170">MNSSNPLIDEGLSFKVMHEVDEKRTYEEIMESGVFENNNYIFQQSKYDHITIACCGKANPLKEPNEKPMGE</sequence>
<dbReference type="EnsemblPlants" id="MELO3C030980.2.1">
    <property type="protein sequence ID" value="MELO3C030980.2.1"/>
    <property type="gene ID" value="MELO3C030980.2"/>
</dbReference>
<evidence type="ECO:0000313" key="1">
    <source>
        <dbReference type="EnsemblPlants" id="MELO3C030980.2.1"/>
    </source>
</evidence>
<name>A0A9I9EA85_CUCME</name>
<organism evidence="1">
    <name type="scientific">Cucumis melo</name>
    <name type="common">Muskmelon</name>
    <dbReference type="NCBI Taxonomy" id="3656"/>
    <lineage>
        <taxon>Eukaryota</taxon>
        <taxon>Viridiplantae</taxon>
        <taxon>Streptophyta</taxon>
        <taxon>Embryophyta</taxon>
        <taxon>Tracheophyta</taxon>
        <taxon>Spermatophyta</taxon>
        <taxon>Magnoliopsida</taxon>
        <taxon>eudicotyledons</taxon>
        <taxon>Gunneridae</taxon>
        <taxon>Pentapetalae</taxon>
        <taxon>rosids</taxon>
        <taxon>fabids</taxon>
        <taxon>Cucurbitales</taxon>
        <taxon>Cucurbitaceae</taxon>
        <taxon>Benincaseae</taxon>
        <taxon>Cucumis</taxon>
    </lineage>
</organism>
<proteinExistence type="predicted"/>
<protein>
    <submittedName>
        <fullName evidence="1">Uncharacterized protein</fullName>
    </submittedName>
</protein>